<reference evidence="1" key="1">
    <citation type="submission" date="2020-02" db="EMBL/GenBank/DDBJ databases">
        <title>Genome sequencing of the panga catfish, Pangasius djambal.</title>
        <authorList>
            <person name="Wen M."/>
            <person name="Zahm M."/>
            <person name="Roques C."/>
            <person name="Cabau C."/>
            <person name="Klopp C."/>
            <person name="Donnadieu C."/>
            <person name="Jouanno E."/>
            <person name="Avarre J.-C."/>
            <person name="Campet M."/>
            <person name="Ha T."/>
            <person name="Dugue R."/>
            <person name="Lampietro C."/>
            <person name="Louis A."/>
            <person name="Herpin A."/>
            <person name="Echchiki A."/>
            <person name="Berthelot C."/>
            <person name="Parey E."/>
            <person name="Roest-Crollius H."/>
            <person name="Braasch I."/>
            <person name="Postlethwait J.H."/>
            <person name="Bobe J."/>
            <person name="Montfort J."/>
            <person name="Bouchez O."/>
            <person name="Begum T."/>
            <person name="Schartl M."/>
            <person name="Gustiano R."/>
            <person name="Guiguen Y."/>
        </authorList>
    </citation>
    <scope>NUCLEOTIDE SEQUENCE</scope>
    <source>
        <strain evidence="1">Pdj_M5554</strain>
    </source>
</reference>
<evidence type="ECO:0000313" key="2">
    <source>
        <dbReference type="Proteomes" id="UP000830395"/>
    </source>
</evidence>
<proteinExistence type="predicted"/>
<keyword evidence="2" id="KW-1185">Reference proteome</keyword>
<name>A0ACC5Y5Y4_9TELE</name>
<evidence type="ECO:0000313" key="1">
    <source>
        <dbReference type="EMBL" id="MCJ8730937.1"/>
    </source>
</evidence>
<organism evidence="1 2">
    <name type="scientific">Pangasius djambal</name>
    <dbReference type="NCBI Taxonomy" id="1691987"/>
    <lineage>
        <taxon>Eukaryota</taxon>
        <taxon>Metazoa</taxon>
        <taxon>Chordata</taxon>
        <taxon>Craniata</taxon>
        <taxon>Vertebrata</taxon>
        <taxon>Euteleostomi</taxon>
        <taxon>Actinopterygii</taxon>
        <taxon>Neopterygii</taxon>
        <taxon>Teleostei</taxon>
        <taxon>Ostariophysi</taxon>
        <taxon>Siluriformes</taxon>
        <taxon>Pangasiidae</taxon>
        <taxon>Pangasius</taxon>
    </lineage>
</organism>
<accession>A0ACC5Y5Y4</accession>
<comment type="caution">
    <text evidence="1">The sequence shown here is derived from an EMBL/GenBank/DDBJ whole genome shotgun (WGS) entry which is preliminary data.</text>
</comment>
<sequence length="145" mass="16823">MDEVCLHKGKQTATQIQILLPKQAHSLAMDEAGCIAHSQLTLRSTTVTEMSLVEDEPLQDGHRPVSRMDRGVSMPNMLEPKVYPYEMLMVTSRGRAKLPRDVDRTRLERHLAPEIFFEIFGMEIQEFDKLPLWKRNDMKKKARLF</sequence>
<protein>
    <submittedName>
        <fullName evidence="1">Uncharacterized protein</fullName>
    </submittedName>
</protein>
<dbReference type="Proteomes" id="UP000830395">
    <property type="component" value="Chromosome 3"/>
</dbReference>
<dbReference type="EMBL" id="CM040977">
    <property type="protein sequence ID" value="MCJ8730937.1"/>
    <property type="molecule type" value="Genomic_DNA"/>
</dbReference>
<gene>
    <name evidence="1" type="ORF">PDJAM_G00190480</name>
</gene>